<accession>A0A072UQ81</accession>
<reference evidence="2" key="3">
    <citation type="submission" date="2015-04" db="UniProtKB">
        <authorList>
            <consortium name="EnsemblPlants"/>
        </authorList>
    </citation>
    <scope>IDENTIFICATION</scope>
    <source>
        <strain evidence="2">cv. Jemalong A17</strain>
    </source>
</reference>
<dbReference type="AlphaFoldDB" id="A0A072UQ81"/>
<keyword evidence="3" id="KW-1185">Reference proteome</keyword>
<proteinExistence type="predicted"/>
<evidence type="ECO:0000313" key="2">
    <source>
        <dbReference type="EnsemblPlants" id="KEH28005"/>
    </source>
</evidence>
<name>A0A072UQ81_MEDTR</name>
<dbReference type="EnsemblPlants" id="KEH28005">
    <property type="protein sequence ID" value="KEH28005"/>
    <property type="gene ID" value="MTR_5g057885"/>
</dbReference>
<dbReference type="Proteomes" id="UP000002051">
    <property type="component" value="Chromosome 5"/>
</dbReference>
<evidence type="ECO:0000313" key="1">
    <source>
        <dbReference type="EMBL" id="KEH28005.1"/>
    </source>
</evidence>
<reference evidence="1 3" key="2">
    <citation type="journal article" date="2014" name="BMC Genomics">
        <title>An improved genome release (version Mt4.0) for the model legume Medicago truncatula.</title>
        <authorList>
            <person name="Tang H."/>
            <person name="Krishnakumar V."/>
            <person name="Bidwell S."/>
            <person name="Rosen B."/>
            <person name="Chan A."/>
            <person name="Zhou S."/>
            <person name="Gentzbittel L."/>
            <person name="Childs K.L."/>
            <person name="Yandell M."/>
            <person name="Gundlach H."/>
            <person name="Mayer K.F."/>
            <person name="Schwartz D.C."/>
            <person name="Town C.D."/>
        </authorList>
    </citation>
    <scope>GENOME REANNOTATION</scope>
    <source>
        <strain evidence="1">A17</strain>
        <strain evidence="2 3">cv. Jemalong A17</strain>
    </source>
</reference>
<organism evidence="1 3">
    <name type="scientific">Medicago truncatula</name>
    <name type="common">Barrel medic</name>
    <name type="synonym">Medicago tribuloides</name>
    <dbReference type="NCBI Taxonomy" id="3880"/>
    <lineage>
        <taxon>Eukaryota</taxon>
        <taxon>Viridiplantae</taxon>
        <taxon>Streptophyta</taxon>
        <taxon>Embryophyta</taxon>
        <taxon>Tracheophyta</taxon>
        <taxon>Spermatophyta</taxon>
        <taxon>Magnoliopsida</taxon>
        <taxon>eudicotyledons</taxon>
        <taxon>Gunneridae</taxon>
        <taxon>Pentapetalae</taxon>
        <taxon>rosids</taxon>
        <taxon>fabids</taxon>
        <taxon>Fabales</taxon>
        <taxon>Fabaceae</taxon>
        <taxon>Papilionoideae</taxon>
        <taxon>50 kb inversion clade</taxon>
        <taxon>NPAAA clade</taxon>
        <taxon>Hologalegina</taxon>
        <taxon>IRL clade</taxon>
        <taxon>Trifolieae</taxon>
        <taxon>Medicago</taxon>
    </lineage>
</organism>
<dbReference type="EMBL" id="CM001221">
    <property type="protein sequence ID" value="KEH28005.1"/>
    <property type="molecule type" value="Genomic_DNA"/>
</dbReference>
<reference evidence="1 3" key="1">
    <citation type="journal article" date="2011" name="Nature">
        <title>The Medicago genome provides insight into the evolution of rhizobial symbioses.</title>
        <authorList>
            <person name="Young N.D."/>
            <person name="Debelle F."/>
            <person name="Oldroyd G.E."/>
            <person name="Geurts R."/>
            <person name="Cannon S.B."/>
            <person name="Udvardi M.K."/>
            <person name="Benedito V.A."/>
            <person name="Mayer K.F."/>
            <person name="Gouzy J."/>
            <person name="Schoof H."/>
            <person name="Van de Peer Y."/>
            <person name="Proost S."/>
            <person name="Cook D.R."/>
            <person name="Meyers B.C."/>
            <person name="Spannagl M."/>
            <person name="Cheung F."/>
            <person name="De Mita S."/>
            <person name="Krishnakumar V."/>
            <person name="Gundlach H."/>
            <person name="Zhou S."/>
            <person name="Mudge J."/>
            <person name="Bharti A.K."/>
            <person name="Murray J.D."/>
            <person name="Naoumkina M.A."/>
            <person name="Rosen B."/>
            <person name="Silverstein K.A."/>
            <person name="Tang H."/>
            <person name="Rombauts S."/>
            <person name="Zhao P.X."/>
            <person name="Zhou P."/>
            <person name="Barbe V."/>
            <person name="Bardou P."/>
            <person name="Bechner M."/>
            <person name="Bellec A."/>
            <person name="Berger A."/>
            <person name="Berges H."/>
            <person name="Bidwell S."/>
            <person name="Bisseling T."/>
            <person name="Choisne N."/>
            <person name="Couloux A."/>
            <person name="Denny R."/>
            <person name="Deshpande S."/>
            <person name="Dai X."/>
            <person name="Doyle J.J."/>
            <person name="Dudez A.M."/>
            <person name="Farmer A.D."/>
            <person name="Fouteau S."/>
            <person name="Franken C."/>
            <person name="Gibelin C."/>
            <person name="Gish J."/>
            <person name="Goldstein S."/>
            <person name="Gonzalez A.J."/>
            <person name="Green P.J."/>
            <person name="Hallab A."/>
            <person name="Hartog M."/>
            <person name="Hua A."/>
            <person name="Humphray S.J."/>
            <person name="Jeong D.H."/>
            <person name="Jing Y."/>
            <person name="Jocker A."/>
            <person name="Kenton S.M."/>
            <person name="Kim D.J."/>
            <person name="Klee K."/>
            <person name="Lai H."/>
            <person name="Lang C."/>
            <person name="Lin S."/>
            <person name="Macmil S.L."/>
            <person name="Magdelenat G."/>
            <person name="Matthews L."/>
            <person name="McCorrison J."/>
            <person name="Monaghan E.L."/>
            <person name="Mun J.H."/>
            <person name="Najar F.Z."/>
            <person name="Nicholson C."/>
            <person name="Noirot C."/>
            <person name="O'Bleness M."/>
            <person name="Paule C.R."/>
            <person name="Poulain J."/>
            <person name="Prion F."/>
            <person name="Qin B."/>
            <person name="Qu C."/>
            <person name="Retzel E.F."/>
            <person name="Riddle C."/>
            <person name="Sallet E."/>
            <person name="Samain S."/>
            <person name="Samson N."/>
            <person name="Sanders I."/>
            <person name="Saurat O."/>
            <person name="Scarpelli C."/>
            <person name="Schiex T."/>
            <person name="Segurens B."/>
            <person name="Severin A.J."/>
            <person name="Sherrier D.J."/>
            <person name="Shi R."/>
            <person name="Sims S."/>
            <person name="Singer S.R."/>
            <person name="Sinharoy S."/>
            <person name="Sterck L."/>
            <person name="Viollet A."/>
            <person name="Wang B.B."/>
            <person name="Wang K."/>
            <person name="Wang M."/>
            <person name="Wang X."/>
            <person name="Warfsmann J."/>
            <person name="Weissenbach J."/>
            <person name="White D.D."/>
            <person name="White J.D."/>
            <person name="Wiley G.B."/>
            <person name="Wincker P."/>
            <person name="Xing Y."/>
            <person name="Yang L."/>
            <person name="Yao Z."/>
            <person name="Ying F."/>
            <person name="Zhai J."/>
            <person name="Zhou L."/>
            <person name="Zuber A."/>
            <person name="Denarie J."/>
            <person name="Dixon R.A."/>
            <person name="May G.D."/>
            <person name="Schwartz D.C."/>
            <person name="Rogers J."/>
            <person name="Quetier F."/>
            <person name="Town C.D."/>
            <person name="Roe B.A."/>
        </authorList>
    </citation>
    <scope>NUCLEOTIDE SEQUENCE [LARGE SCALE GENOMIC DNA]</scope>
    <source>
        <strain evidence="1">A17</strain>
        <strain evidence="2 3">cv. Jemalong A17</strain>
    </source>
</reference>
<dbReference type="HOGENOM" id="CLU_2516064_0_0_1"/>
<gene>
    <name evidence="1" type="ordered locus">MTR_5g057885</name>
</gene>
<protein>
    <submittedName>
        <fullName evidence="1 2">Uncharacterized protein</fullName>
    </submittedName>
</protein>
<evidence type="ECO:0000313" key="3">
    <source>
        <dbReference type="Proteomes" id="UP000002051"/>
    </source>
</evidence>
<sequence length="85" mass="10162">MHRERWIDPGRETLDPTLRMKERRTRPVQVLINRFLLLSSRLCRLLKETAEEDEDRPEPSSMKEMKFARLPEILIGDLELESLET</sequence>